<dbReference type="PANTHER" id="PTHR43806:SF11">
    <property type="entry name" value="CEREVISIN-RELATED"/>
    <property type="match status" value="1"/>
</dbReference>
<keyword evidence="10" id="KW-1185">Reference proteome</keyword>
<keyword evidence="3 5" id="KW-0378">Hydrolase</keyword>
<evidence type="ECO:0000256" key="4">
    <source>
        <dbReference type="ARBA" id="ARBA00022825"/>
    </source>
</evidence>
<comment type="caution">
    <text evidence="9">The sequence shown here is derived from an EMBL/GenBank/DDBJ whole genome shotgun (WGS) entry which is preliminary data.</text>
</comment>
<dbReference type="PROSITE" id="PS00138">
    <property type="entry name" value="SUBTILASE_SER"/>
    <property type="match status" value="1"/>
</dbReference>
<keyword evidence="4 5" id="KW-0720">Serine protease</keyword>
<dbReference type="Gene3D" id="3.40.50.200">
    <property type="entry name" value="Peptidase S8/S53 domain"/>
    <property type="match status" value="1"/>
</dbReference>
<protein>
    <submittedName>
        <fullName evidence="9">S8 family serine peptidase</fullName>
    </submittedName>
</protein>
<dbReference type="GO" id="GO:0004252">
    <property type="term" value="F:serine-type endopeptidase activity"/>
    <property type="evidence" value="ECO:0007669"/>
    <property type="project" value="UniProtKB-UniRule"/>
</dbReference>
<evidence type="ECO:0000256" key="5">
    <source>
        <dbReference type="PROSITE-ProRule" id="PRU01240"/>
    </source>
</evidence>
<dbReference type="GO" id="GO:0006508">
    <property type="term" value="P:proteolysis"/>
    <property type="evidence" value="ECO:0007669"/>
    <property type="project" value="UniProtKB-KW"/>
</dbReference>
<accession>A0A5C6QMM8</accession>
<feature type="domain" description="Peptidase S8/S53" evidence="7">
    <location>
        <begin position="178"/>
        <end position="421"/>
    </location>
</feature>
<dbReference type="InterPro" id="IPR000209">
    <property type="entry name" value="Peptidase_S8/S53_dom"/>
</dbReference>
<evidence type="ECO:0000259" key="7">
    <source>
        <dbReference type="Pfam" id="PF00082"/>
    </source>
</evidence>
<evidence type="ECO:0000256" key="1">
    <source>
        <dbReference type="ARBA" id="ARBA00011073"/>
    </source>
</evidence>
<dbReference type="InterPro" id="IPR023828">
    <property type="entry name" value="Peptidase_S8_Ser-AS"/>
</dbReference>
<dbReference type="PANTHER" id="PTHR43806">
    <property type="entry name" value="PEPTIDASE S8"/>
    <property type="match status" value="1"/>
</dbReference>
<evidence type="ECO:0000313" key="10">
    <source>
        <dbReference type="Proteomes" id="UP000321525"/>
    </source>
</evidence>
<organism evidence="9 11">
    <name type="scientific">Colwellia hornerae</name>
    <dbReference type="NCBI Taxonomy" id="89402"/>
    <lineage>
        <taxon>Bacteria</taxon>
        <taxon>Pseudomonadati</taxon>
        <taxon>Pseudomonadota</taxon>
        <taxon>Gammaproteobacteria</taxon>
        <taxon>Alteromonadales</taxon>
        <taxon>Colwelliaceae</taxon>
        <taxon>Colwellia</taxon>
    </lineage>
</organism>
<dbReference type="RefSeq" id="WP_146799231.1">
    <property type="nucleotide sequence ID" value="NZ_VOLP01000010.1"/>
</dbReference>
<keyword evidence="6" id="KW-0732">Signal</keyword>
<feature type="signal peptide" evidence="6">
    <location>
        <begin position="1"/>
        <end position="21"/>
    </location>
</feature>
<evidence type="ECO:0000313" key="9">
    <source>
        <dbReference type="EMBL" id="TWX70069.1"/>
    </source>
</evidence>
<dbReference type="Proteomes" id="UP000321917">
    <property type="component" value="Unassembled WGS sequence"/>
</dbReference>
<dbReference type="PRINTS" id="PR00723">
    <property type="entry name" value="SUBTILISIN"/>
</dbReference>
<gene>
    <name evidence="8" type="ORF">ESZ26_08060</name>
    <name evidence="9" type="ORF">ESZ27_04750</name>
</gene>
<dbReference type="SUPFAM" id="SSF52743">
    <property type="entry name" value="Subtilisin-like"/>
    <property type="match status" value="1"/>
</dbReference>
<evidence type="ECO:0000256" key="3">
    <source>
        <dbReference type="ARBA" id="ARBA00022801"/>
    </source>
</evidence>
<dbReference type="PROSITE" id="PS51892">
    <property type="entry name" value="SUBTILASE"/>
    <property type="match status" value="1"/>
</dbReference>
<feature type="active site" description="Charge relay system" evidence="5">
    <location>
        <position position="183"/>
    </location>
</feature>
<dbReference type="AlphaFoldDB" id="A0A5C6QMM8"/>
<dbReference type="EMBL" id="VOLR01000009">
    <property type="protein sequence ID" value="TWX60313.1"/>
    <property type="molecule type" value="Genomic_DNA"/>
</dbReference>
<dbReference type="InterPro" id="IPR050131">
    <property type="entry name" value="Peptidase_S8_subtilisin-like"/>
</dbReference>
<keyword evidence="2 5" id="KW-0645">Protease</keyword>
<feature type="active site" description="Charge relay system" evidence="5">
    <location>
        <position position="400"/>
    </location>
</feature>
<sequence>MFNKITVATFCVFIISMSAVADDIRLIVSVKPLSEKLSIFSSQSERVSLTQQSNKRVCLKTLNANIEICLPNFATEQKNHTIKAQALLNQRSYIPINIDKNGATNADVINTLQATGWFTTVEKDVVIKSTGTVNDDPNYLLQTYLGANLDVQGITTGLVGHNFIDAWQLLGDHENKVIAVVLDSGFYRNTSEMPFDSGYSFVSINDETPNSDYKPAFEAEIACNAHGLAVAATIAAQENNAQEIVGAFGKKSKLEVHPIRVMSCGTGTLYDVSQGLLYAAAQAVDETSTPGLVRLSRPADVVNLSLGGLSDCPSYMQEAINAANEAGVMVVVAAGNDGINVESFTPGNCLGVTTVGALTSSGDKASFSNYGDRLDFTAQGIDIISLTATEGSVGWWEGTSFSSPLVAASLLLAKQAAPHADTALLSRAAKLSTYGFSMDANNCATYGCGAGILDTKKLVEVALKINDGDISTIRHALLAETECQQKWYVDHFGKKARLCAMYEVDFFASLTHDVNTFALYRTLKGAEFLESTAEQILTTKEGKVLLESIDSDMYDYAFKFCSTSSDVLICETQWNTLDTSNATAQAKPAVCNE</sequence>
<dbReference type="OrthoDB" id="9790784at2"/>
<dbReference type="Proteomes" id="UP000321525">
    <property type="component" value="Unassembled WGS sequence"/>
</dbReference>
<reference evidence="9 11" key="1">
    <citation type="submission" date="2019-07" db="EMBL/GenBank/DDBJ databases">
        <title>Genomes of sea-ice associated Colwellia species.</title>
        <authorList>
            <person name="Bowman J.P."/>
        </authorList>
    </citation>
    <scope>NUCLEOTIDE SEQUENCE [LARGE SCALE GENOMIC DNA]</scope>
    <source>
        <strain evidence="8 10">ACAM 607</strain>
        <strain evidence="9 11">IC036</strain>
    </source>
</reference>
<dbReference type="Pfam" id="PF00082">
    <property type="entry name" value="Peptidase_S8"/>
    <property type="match status" value="1"/>
</dbReference>
<evidence type="ECO:0000313" key="11">
    <source>
        <dbReference type="Proteomes" id="UP000321917"/>
    </source>
</evidence>
<evidence type="ECO:0000256" key="2">
    <source>
        <dbReference type="ARBA" id="ARBA00022670"/>
    </source>
</evidence>
<dbReference type="InterPro" id="IPR015500">
    <property type="entry name" value="Peptidase_S8_subtilisin-rel"/>
</dbReference>
<feature type="chain" id="PRO_5022777866" evidence="6">
    <location>
        <begin position="22"/>
        <end position="593"/>
    </location>
</feature>
<proteinExistence type="inferred from homology"/>
<evidence type="ECO:0000256" key="6">
    <source>
        <dbReference type="SAM" id="SignalP"/>
    </source>
</evidence>
<name>A0A5C6QMM8_9GAMM</name>
<comment type="similarity">
    <text evidence="1 5">Belongs to the peptidase S8 family.</text>
</comment>
<dbReference type="InterPro" id="IPR036852">
    <property type="entry name" value="Peptidase_S8/S53_dom_sf"/>
</dbReference>
<evidence type="ECO:0000313" key="8">
    <source>
        <dbReference type="EMBL" id="TWX60313.1"/>
    </source>
</evidence>
<feature type="active site" description="Charge relay system" evidence="5">
    <location>
        <position position="226"/>
    </location>
</feature>
<dbReference type="EMBL" id="VOLQ01000006">
    <property type="protein sequence ID" value="TWX70069.1"/>
    <property type="molecule type" value="Genomic_DNA"/>
</dbReference>